<dbReference type="PANTHER" id="PTHR22870:SF408">
    <property type="entry name" value="OS09G0560450 PROTEIN"/>
    <property type="match status" value="1"/>
</dbReference>
<dbReference type="SUPFAM" id="SSF49562">
    <property type="entry name" value="C2 domain (Calcium/lipid-binding domain, CaLB)"/>
    <property type="match status" value="1"/>
</dbReference>
<evidence type="ECO:0000313" key="4">
    <source>
        <dbReference type="EMBL" id="KAL0483078.1"/>
    </source>
</evidence>
<dbReference type="PRINTS" id="PR00633">
    <property type="entry name" value="RCCNDNSATION"/>
</dbReference>
<evidence type="ECO:0000256" key="2">
    <source>
        <dbReference type="PROSITE-ProRule" id="PRU00235"/>
    </source>
</evidence>
<dbReference type="InterPro" id="IPR051210">
    <property type="entry name" value="Ub_ligase/GEF_domain"/>
</dbReference>
<accession>A0AAW2Z013</accession>
<dbReference type="SUPFAM" id="SSF50985">
    <property type="entry name" value="RCC1/BLIP-II"/>
    <property type="match status" value="1"/>
</dbReference>
<dbReference type="InterPro" id="IPR000408">
    <property type="entry name" value="Reg_chr_condens"/>
</dbReference>
<dbReference type="PROSITE" id="PS00626">
    <property type="entry name" value="RCC1_2"/>
    <property type="match status" value="1"/>
</dbReference>
<sequence length="483" mass="52596">MHISIAIFECRNLPLHNEKKPTAFVVCREKNLGEHFSTKTVKHDVNPVFGTVFTPRWRISATQAVIAFEVYHKNKLFKNDLIASTEFSLTSERFEIDHPKTITLPLTVHSKHASDNGKSELIIQITPGDFGLQPPPYVWTWGKGKCIGHGDFTDRSTPEIIFGLQKIKDVLGSARSSYFIGEVMVYTCGSTSTNTITSDTLNKIVTEDTTIDQTQRNKYVPHTLVTGSANQIAAGANHALILMESRHVLSIGGNDQGQLGQGDTFERVTPQVIDFFSNLHVVKVFAGPNASFVCLADGSVYYFGLGVVSPTKIDEISNVTNMCVTETLAIALTCTGEVNVGTLVQGQFSWEPLLELTDKDVVDVECGEYAYYALTKSGMVYCWGKNVDGCLGLGEDVTEVQVPTLIPSLRSVTQLSSGKSHVLALCDNGQLFSFGNNASGQLGTGDLFNSALPCLIPAMEKNNVTKISCGYHHSIAISQSGIQ</sequence>
<name>A0AAW2Z013_9EUKA</name>
<dbReference type="InterPro" id="IPR000008">
    <property type="entry name" value="C2_dom"/>
</dbReference>
<dbReference type="Proteomes" id="UP001431209">
    <property type="component" value="Unassembled WGS sequence"/>
</dbReference>
<feature type="repeat" description="RCC1" evidence="2">
    <location>
        <begin position="246"/>
        <end position="297"/>
    </location>
</feature>
<evidence type="ECO:0000259" key="3">
    <source>
        <dbReference type="PROSITE" id="PS50004"/>
    </source>
</evidence>
<dbReference type="SMART" id="SM00239">
    <property type="entry name" value="C2"/>
    <property type="match status" value="1"/>
</dbReference>
<gene>
    <name evidence="4" type="ORF">AKO1_014961</name>
</gene>
<dbReference type="EMBL" id="JAOPGA020000927">
    <property type="protein sequence ID" value="KAL0483078.1"/>
    <property type="molecule type" value="Genomic_DNA"/>
</dbReference>
<dbReference type="CDD" id="cd00030">
    <property type="entry name" value="C2"/>
    <property type="match status" value="1"/>
</dbReference>
<comment type="caution">
    <text evidence="4">The sequence shown here is derived from an EMBL/GenBank/DDBJ whole genome shotgun (WGS) entry which is preliminary data.</text>
</comment>
<reference evidence="4 5" key="1">
    <citation type="submission" date="2024-03" db="EMBL/GenBank/DDBJ databases">
        <title>The Acrasis kona genome and developmental transcriptomes reveal deep origins of eukaryotic multicellular pathways.</title>
        <authorList>
            <person name="Sheikh S."/>
            <person name="Fu C.-J."/>
            <person name="Brown M.W."/>
            <person name="Baldauf S.L."/>
        </authorList>
    </citation>
    <scope>NUCLEOTIDE SEQUENCE [LARGE SCALE GENOMIC DNA]</scope>
    <source>
        <strain evidence="4 5">ATCC MYA-3509</strain>
    </source>
</reference>
<evidence type="ECO:0000256" key="1">
    <source>
        <dbReference type="ARBA" id="ARBA00022737"/>
    </source>
</evidence>
<dbReference type="PROSITE" id="PS50004">
    <property type="entry name" value="C2"/>
    <property type="match status" value="1"/>
</dbReference>
<proteinExistence type="predicted"/>
<dbReference type="PROSITE" id="PS50012">
    <property type="entry name" value="RCC1_3"/>
    <property type="match status" value="3"/>
</dbReference>
<protein>
    <recommendedName>
        <fullName evidence="3">C2 domain-containing protein</fullName>
    </recommendedName>
</protein>
<keyword evidence="1" id="KW-0677">Repeat</keyword>
<dbReference type="PANTHER" id="PTHR22870">
    <property type="entry name" value="REGULATOR OF CHROMOSOME CONDENSATION"/>
    <property type="match status" value="1"/>
</dbReference>
<organism evidence="4 5">
    <name type="scientific">Acrasis kona</name>
    <dbReference type="NCBI Taxonomy" id="1008807"/>
    <lineage>
        <taxon>Eukaryota</taxon>
        <taxon>Discoba</taxon>
        <taxon>Heterolobosea</taxon>
        <taxon>Tetramitia</taxon>
        <taxon>Eutetramitia</taxon>
        <taxon>Acrasidae</taxon>
        <taxon>Acrasis</taxon>
    </lineage>
</organism>
<feature type="repeat" description="RCC1" evidence="2">
    <location>
        <begin position="429"/>
        <end position="480"/>
    </location>
</feature>
<dbReference type="Pfam" id="PF00168">
    <property type="entry name" value="C2"/>
    <property type="match status" value="1"/>
</dbReference>
<dbReference type="Gene3D" id="2.130.10.30">
    <property type="entry name" value="Regulator of chromosome condensation 1/beta-lactamase-inhibitor protein II"/>
    <property type="match status" value="2"/>
</dbReference>
<dbReference type="InterPro" id="IPR009091">
    <property type="entry name" value="RCC1/BLIP-II"/>
</dbReference>
<dbReference type="Pfam" id="PF00415">
    <property type="entry name" value="RCC1"/>
    <property type="match status" value="3"/>
</dbReference>
<feature type="repeat" description="RCC1" evidence="2">
    <location>
        <begin position="378"/>
        <end position="428"/>
    </location>
</feature>
<dbReference type="InterPro" id="IPR035892">
    <property type="entry name" value="C2_domain_sf"/>
</dbReference>
<feature type="domain" description="C2" evidence="3">
    <location>
        <begin position="1"/>
        <end position="106"/>
    </location>
</feature>
<dbReference type="AlphaFoldDB" id="A0AAW2Z013"/>
<evidence type="ECO:0000313" key="5">
    <source>
        <dbReference type="Proteomes" id="UP001431209"/>
    </source>
</evidence>
<keyword evidence="5" id="KW-1185">Reference proteome</keyword>
<dbReference type="Gene3D" id="2.60.40.150">
    <property type="entry name" value="C2 domain"/>
    <property type="match status" value="1"/>
</dbReference>